<evidence type="ECO:0000313" key="1">
    <source>
        <dbReference type="Proteomes" id="UP001652625"/>
    </source>
</evidence>
<dbReference type="PANTHER" id="PTHR46238:SF8">
    <property type="entry name" value="ENDONUCLEASE_EXONUCLEASE_PHOSPHATASE DOMAIN-CONTAINING PROTEIN"/>
    <property type="match status" value="1"/>
</dbReference>
<dbReference type="RefSeq" id="XP_065645227.1">
    <property type="nucleotide sequence ID" value="XM_065789155.1"/>
</dbReference>
<proteinExistence type="predicted"/>
<organism evidence="1 2">
    <name type="scientific">Hydra vulgaris</name>
    <name type="common">Hydra</name>
    <name type="synonym">Hydra attenuata</name>
    <dbReference type="NCBI Taxonomy" id="6087"/>
    <lineage>
        <taxon>Eukaryota</taxon>
        <taxon>Metazoa</taxon>
        <taxon>Cnidaria</taxon>
        <taxon>Hydrozoa</taxon>
        <taxon>Hydroidolina</taxon>
        <taxon>Anthoathecata</taxon>
        <taxon>Aplanulata</taxon>
        <taxon>Hydridae</taxon>
        <taxon>Hydra</taxon>
    </lineage>
</organism>
<sequence>MKVKIYRTVVRPSMLYGLETVALTKRHVKEMEVSEMKMLRFSFGVTKKDRIRNEFVRISAYAACFGDKVIESRLRCVNMYRGDRQAILAARFFGMELPGKRRRGRPKIRFMDAVVEDMRVAGVSVEDTHDMARWRSLIRSGDP</sequence>
<dbReference type="PANTHER" id="PTHR46238">
    <property type="entry name" value="REVERSE TRANSCRIPTASE DOMAIN-CONTAINING PROTEIN"/>
    <property type="match status" value="1"/>
</dbReference>
<gene>
    <name evidence="2" type="primary">LOC136075719</name>
</gene>
<dbReference type="Proteomes" id="UP001652625">
    <property type="component" value="Chromosome 02"/>
</dbReference>
<accession>A0ABM4B8M0</accession>
<keyword evidence="1" id="KW-1185">Reference proteome</keyword>
<protein>
    <submittedName>
        <fullName evidence="2">Uncharacterized protein LOC136075719</fullName>
    </submittedName>
</protein>
<reference evidence="2" key="2">
    <citation type="submission" date="2025-08" db="UniProtKB">
        <authorList>
            <consortium name="RefSeq"/>
        </authorList>
    </citation>
    <scope>IDENTIFICATION</scope>
</reference>
<dbReference type="GeneID" id="136075719"/>
<reference evidence="1" key="1">
    <citation type="submission" date="2025-05" db="UniProtKB">
        <authorList>
            <consortium name="RefSeq"/>
        </authorList>
    </citation>
    <scope>NUCLEOTIDE SEQUENCE [LARGE SCALE GENOMIC DNA]</scope>
</reference>
<name>A0ABM4B8M0_HYDVU</name>
<evidence type="ECO:0000313" key="2">
    <source>
        <dbReference type="RefSeq" id="XP_065645227.1"/>
    </source>
</evidence>